<reference evidence="1" key="1">
    <citation type="submission" date="2018-02" db="EMBL/GenBank/DDBJ databases">
        <title>Rhizophora mucronata_Transcriptome.</title>
        <authorList>
            <person name="Meera S.P."/>
            <person name="Sreeshan A."/>
            <person name="Augustine A."/>
        </authorList>
    </citation>
    <scope>NUCLEOTIDE SEQUENCE</scope>
    <source>
        <tissue evidence="1">Leaf</tissue>
    </source>
</reference>
<organism evidence="1">
    <name type="scientific">Rhizophora mucronata</name>
    <name type="common">Asiatic mangrove</name>
    <dbReference type="NCBI Taxonomy" id="61149"/>
    <lineage>
        <taxon>Eukaryota</taxon>
        <taxon>Viridiplantae</taxon>
        <taxon>Streptophyta</taxon>
        <taxon>Embryophyta</taxon>
        <taxon>Tracheophyta</taxon>
        <taxon>Spermatophyta</taxon>
        <taxon>Magnoliopsida</taxon>
        <taxon>eudicotyledons</taxon>
        <taxon>Gunneridae</taxon>
        <taxon>Pentapetalae</taxon>
        <taxon>rosids</taxon>
        <taxon>fabids</taxon>
        <taxon>Malpighiales</taxon>
        <taxon>Rhizophoraceae</taxon>
        <taxon>Rhizophora</taxon>
    </lineage>
</organism>
<accession>A0A2P2IQY6</accession>
<evidence type="ECO:0000313" key="1">
    <source>
        <dbReference type="EMBL" id="MBW83639.1"/>
    </source>
</evidence>
<proteinExistence type="predicted"/>
<dbReference type="EMBL" id="GGEC01003156">
    <property type="protein sequence ID" value="MBW83639.1"/>
    <property type="molecule type" value="Transcribed_RNA"/>
</dbReference>
<protein>
    <submittedName>
        <fullName evidence="1">Uncharacterized protein</fullName>
    </submittedName>
</protein>
<dbReference type="AlphaFoldDB" id="A0A2P2IQY6"/>
<name>A0A2P2IQY6_RHIMU</name>
<sequence length="21" mass="2515">MGKKKKKGKPYLCFKNYLNLI</sequence>